<evidence type="ECO:0000313" key="2">
    <source>
        <dbReference type="EMBL" id="MFK4752286.1"/>
    </source>
</evidence>
<evidence type="ECO:0000259" key="1">
    <source>
        <dbReference type="Pfam" id="PF01553"/>
    </source>
</evidence>
<dbReference type="EMBL" id="JBBKTX010000007">
    <property type="protein sequence ID" value="MFK4752286.1"/>
    <property type="molecule type" value="Genomic_DNA"/>
</dbReference>
<feature type="domain" description="Phospholipid/glycerol acyltransferase" evidence="1">
    <location>
        <begin position="91"/>
        <end position="193"/>
    </location>
</feature>
<protein>
    <submittedName>
        <fullName evidence="2">1-acyl-sn-glycerol-3-phosphate acyltransferase</fullName>
    </submittedName>
</protein>
<gene>
    <name evidence="2" type="ORF">WG929_07680</name>
</gene>
<keyword evidence="2" id="KW-0012">Acyltransferase</keyword>
<accession>A0ABW8NHC9</accession>
<organism evidence="2 3">
    <name type="scientific">Oceanobacter antarcticus</name>
    <dbReference type="NCBI Taxonomy" id="3133425"/>
    <lineage>
        <taxon>Bacteria</taxon>
        <taxon>Pseudomonadati</taxon>
        <taxon>Pseudomonadota</taxon>
        <taxon>Gammaproteobacteria</taxon>
        <taxon>Oceanospirillales</taxon>
        <taxon>Oceanospirillaceae</taxon>
        <taxon>Oceanobacter</taxon>
    </lineage>
</organism>
<dbReference type="RefSeq" id="WP_416205583.1">
    <property type="nucleotide sequence ID" value="NZ_JBBKTX010000007.1"/>
</dbReference>
<dbReference type="Pfam" id="PF01553">
    <property type="entry name" value="Acyltransferase"/>
    <property type="match status" value="1"/>
</dbReference>
<dbReference type="PANTHER" id="PTHR30068">
    <property type="entry name" value="URONATE ISOMERASE"/>
    <property type="match status" value="1"/>
</dbReference>
<keyword evidence="3" id="KW-1185">Reference proteome</keyword>
<dbReference type="InterPro" id="IPR002123">
    <property type="entry name" value="Plipid/glycerol_acylTrfase"/>
</dbReference>
<reference evidence="2 3" key="1">
    <citation type="submission" date="2024-03" db="EMBL/GenBank/DDBJ databases">
        <title>High-quality draft genome sequence of Oceanobacter sp. wDCs-4.</title>
        <authorList>
            <person name="Dong C."/>
        </authorList>
    </citation>
    <scope>NUCLEOTIDE SEQUENCE [LARGE SCALE GENOMIC DNA]</scope>
    <source>
        <strain evidence="3">wDCs-4</strain>
    </source>
</reference>
<evidence type="ECO:0000313" key="3">
    <source>
        <dbReference type="Proteomes" id="UP001620597"/>
    </source>
</evidence>
<sequence length="383" mass="43732">MPIPDCYADIRPYQDDEVAAVLERVSQSDTVHRALLKYRLPMLPHWLRERMLPLARYLLDRQLAGVNTVHDFQMWMEGWIERLLAKTATAVVVRGLDKMTPEQGHLWISNHRDIAMDPTLINYSLYQAGWPTSRIAIGDNLLSHPDIADVMRLNKSFIVRRNITNKREKLTALQQLSGYIRFSLDQHESVWIAQREGRAKNGIDLTDKAVLKMLALHGREHAETFAATLFALRPVPVCIQYEWDPCDLMKARELVARSKYGCYSKEEGEDTRSLLAGIIGQKGTIHVDFGQPLTDDELASAETMAAAIDRQMRHMTEILPVHHAAVRLLQQRFACYPDVDGGDCSRQIQDTLWQRIEGEAQDVQKQVLIGYAMPILLQQGIEQ</sequence>
<dbReference type="PANTHER" id="PTHR30068:SF3">
    <property type="entry name" value="PHOSPHOLIPID_GLYCEROL ACYLTRANSFERASE DOMAIN-CONTAINING PROTEIN"/>
    <property type="match status" value="1"/>
</dbReference>
<dbReference type="Proteomes" id="UP001620597">
    <property type="component" value="Unassembled WGS sequence"/>
</dbReference>
<dbReference type="GO" id="GO:0016746">
    <property type="term" value="F:acyltransferase activity"/>
    <property type="evidence" value="ECO:0007669"/>
    <property type="project" value="UniProtKB-KW"/>
</dbReference>
<name>A0ABW8NHC9_9GAMM</name>
<keyword evidence="2" id="KW-0808">Transferase</keyword>
<proteinExistence type="predicted"/>
<comment type="caution">
    <text evidence="2">The sequence shown here is derived from an EMBL/GenBank/DDBJ whole genome shotgun (WGS) entry which is preliminary data.</text>
</comment>